<reference evidence="2" key="2">
    <citation type="submission" date="2022-10" db="EMBL/GenBank/DDBJ databases">
        <authorList>
            <consortium name="ENA_rothamsted_submissions"/>
            <consortium name="culmorum"/>
            <person name="King R."/>
        </authorList>
    </citation>
    <scope>NUCLEOTIDE SEQUENCE</scope>
</reference>
<organism evidence="2 3">
    <name type="scientific">Aphis gossypii</name>
    <name type="common">Cotton aphid</name>
    <dbReference type="NCBI Taxonomy" id="80765"/>
    <lineage>
        <taxon>Eukaryota</taxon>
        <taxon>Metazoa</taxon>
        <taxon>Ecdysozoa</taxon>
        <taxon>Arthropoda</taxon>
        <taxon>Hexapoda</taxon>
        <taxon>Insecta</taxon>
        <taxon>Pterygota</taxon>
        <taxon>Neoptera</taxon>
        <taxon>Paraneoptera</taxon>
        <taxon>Hemiptera</taxon>
        <taxon>Sternorrhyncha</taxon>
        <taxon>Aphidomorpha</taxon>
        <taxon>Aphidoidea</taxon>
        <taxon>Aphididae</taxon>
        <taxon>Aphidini</taxon>
        <taxon>Aphis</taxon>
        <taxon>Aphis</taxon>
    </lineage>
</organism>
<sequence>MKTFISYTFVLYCFVVWSMTVNSHYIQKNILKRISRSNLQEVNNSISSNSTISTKPNENVGGIDSIVSSTLFTTNVPIETSLTSEMTTLRHQNNSINEVDTFQNTLPDQNYGNFVIVIFFSAMLILILGLLFIVMYKKHGNSFYQVRGIRRNHQETPA</sequence>
<gene>
    <name evidence="2" type="ORF">APHIGO_LOCUS5835</name>
</gene>
<keyword evidence="1" id="KW-1133">Transmembrane helix</keyword>
<reference evidence="2" key="1">
    <citation type="submission" date="2022-02" db="EMBL/GenBank/DDBJ databases">
        <authorList>
            <person name="King R."/>
        </authorList>
    </citation>
    <scope>NUCLEOTIDE SEQUENCE</scope>
</reference>
<dbReference type="Proteomes" id="UP001154329">
    <property type="component" value="Chromosome 2"/>
</dbReference>
<accession>A0A9P0NL45</accession>
<keyword evidence="3" id="KW-1185">Reference proteome</keyword>
<keyword evidence="1" id="KW-0812">Transmembrane</keyword>
<proteinExistence type="predicted"/>
<feature type="transmembrane region" description="Helical" evidence="1">
    <location>
        <begin position="6"/>
        <end position="26"/>
    </location>
</feature>
<protein>
    <submittedName>
        <fullName evidence="2">Uncharacterized protein</fullName>
    </submittedName>
</protein>
<name>A0A9P0NL45_APHGO</name>
<dbReference type="AlphaFoldDB" id="A0A9P0NL45"/>
<keyword evidence="1" id="KW-0472">Membrane</keyword>
<evidence type="ECO:0000313" key="2">
    <source>
        <dbReference type="EMBL" id="CAH1724573.1"/>
    </source>
</evidence>
<evidence type="ECO:0000313" key="3">
    <source>
        <dbReference type="Proteomes" id="UP001154329"/>
    </source>
</evidence>
<evidence type="ECO:0000256" key="1">
    <source>
        <dbReference type="SAM" id="Phobius"/>
    </source>
</evidence>
<dbReference type="EMBL" id="OU899035">
    <property type="protein sequence ID" value="CAH1724573.1"/>
    <property type="molecule type" value="Genomic_DNA"/>
</dbReference>
<feature type="transmembrane region" description="Helical" evidence="1">
    <location>
        <begin position="114"/>
        <end position="136"/>
    </location>
</feature>